<dbReference type="Proteomes" id="UP000244908">
    <property type="component" value="Chromosome"/>
</dbReference>
<dbReference type="Pfam" id="PF11254">
    <property type="entry name" value="DUF3053"/>
    <property type="match status" value="1"/>
</dbReference>
<dbReference type="KEGG" id="lpv:HYN51_09425"/>
<dbReference type="InterPro" id="IPR021413">
    <property type="entry name" value="DUF3053"/>
</dbReference>
<evidence type="ECO:0000256" key="1">
    <source>
        <dbReference type="SAM" id="Coils"/>
    </source>
</evidence>
<dbReference type="EMBL" id="CP029185">
    <property type="protein sequence ID" value="AWH88761.1"/>
    <property type="molecule type" value="Genomic_DNA"/>
</dbReference>
<keyword evidence="4" id="KW-1185">Reference proteome</keyword>
<evidence type="ECO:0000313" key="3">
    <source>
        <dbReference type="EMBL" id="AWH88761.1"/>
    </source>
</evidence>
<protein>
    <submittedName>
        <fullName evidence="3">DUF3053 domain-containing protein</fullName>
    </submittedName>
</protein>
<feature type="signal peptide" evidence="2">
    <location>
        <begin position="1"/>
        <end position="28"/>
    </location>
</feature>
<name>A0A2Y9TZ14_9GAMM</name>
<reference evidence="3 4" key="1">
    <citation type="journal article" date="2019" name="Int. J. Syst. Evol. Microbiol.">
        <title>Limnobaculum parvum gen. nov., sp. nov., isolated from a freshwater lake.</title>
        <authorList>
            <person name="Baek C."/>
            <person name="Shin S.K."/>
            <person name="Yi H."/>
        </authorList>
    </citation>
    <scope>NUCLEOTIDE SEQUENCE [LARGE SCALE GENOMIC DNA]</scope>
    <source>
        <strain evidence="3 4">HYN0051</strain>
    </source>
</reference>
<evidence type="ECO:0000313" key="4">
    <source>
        <dbReference type="Proteomes" id="UP000244908"/>
    </source>
</evidence>
<feature type="chain" id="PRO_5016166078" evidence="2">
    <location>
        <begin position="29"/>
        <end position="238"/>
    </location>
</feature>
<gene>
    <name evidence="3" type="ORF">HYN51_09425</name>
</gene>
<keyword evidence="1" id="KW-0175">Coiled coil</keyword>
<organism evidence="3 4">
    <name type="scientific">Limnobaculum parvum</name>
    <dbReference type="NCBI Taxonomy" id="2172103"/>
    <lineage>
        <taxon>Bacteria</taxon>
        <taxon>Pseudomonadati</taxon>
        <taxon>Pseudomonadota</taxon>
        <taxon>Gammaproteobacteria</taxon>
        <taxon>Enterobacterales</taxon>
        <taxon>Budviciaceae</taxon>
        <taxon>Limnobaculum</taxon>
    </lineage>
</organism>
<feature type="coiled-coil region" evidence="1">
    <location>
        <begin position="107"/>
        <end position="134"/>
    </location>
</feature>
<dbReference type="OrthoDB" id="8821151at2"/>
<accession>A0A2Y9TZ14</accession>
<keyword evidence="2" id="KW-0732">Signal</keyword>
<evidence type="ECO:0000256" key="2">
    <source>
        <dbReference type="SAM" id="SignalP"/>
    </source>
</evidence>
<proteinExistence type="predicted"/>
<dbReference type="RefSeq" id="WP_108900818.1">
    <property type="nucleotide sequence ID" value="NZ_CP029185.2"/>
</dbReference>
<sequence>MSLVKQKTWVRFLAPLFALGLVFQLAGCGDNEPEQRKAFSEFLQTQVIDGTKIRLPELSKDQEKAFGNYTKDYAVLTGFTKQLDGAFSGAMQSSMTELRTLNSMKAMVENREKIEKAQAETKAVQAKLDGIVKQAADSYATMKQPEDLKAVYDKAYAKVVTQQGDLSQQTLTLLDSTFGDILTISDFLKAQGDKIQYNGPVVQFTEQAGLNKFNEMNESLQKNQQALMDIARKIAQIM</sequence>
<dbReference type="AlphaFoldDB" id="A0A2Y9TZ14"/>